<dbReference type="VEuPathDB" id="FungiDB:FMAN_11702"/>
<dbReference type="EMBL" id="FCQH01000008">
    <property type="protein sequence ID" value="CVK97708.1"/>
    <property type="molecule type" value="Genomic_DNA"/>
</dbReference>
<proteinExistence type="predicted"/>
<protein>
    <submittedName>
        <fullName evidence="1">Uncharacterized protein</fullName>
    </submittedName>
</protein>
<name>A0A1L7TG72_FUSMA</name>
<dbReference type="AlphaFoldDB" id="A0A1L7TG72"/>
<dbReference type="RefSeq" id="XP_041684802.1">
    <property type="nucleotide sequence ID" value="XM_041834549.1"/>
</dbReference>
<evidence type="ECO:0000313" key="1">
    <source>
        <dbReference type="EMBL" id="CVK97708.1"/>
    </source>
</evidence>
<comment type="caution">
    <text evidence="1">The sequence shown here is derived from an EMBL/GenBank/DDBJ whole genome shotgun (WGS) entry which is preliminary data.</text>
</comment>
<keyword evidence="2" id="KW-1185">Reference proteome</keyword>
<reference evidence="2" key="1">
    <citation type="journal article" date="2016" name="Genome Biol. Evol.">
        <title>Comparative 'omics' of the Fusarium fujikuroi species complex highlights differences in genetic potential and metabolite synthesis.</title>
        <authorList>
            <person name="Niehaus E.-M."/>
            <person name="Muensterkoetter M."/>
            <person name="Proctor R.H."/>
            <person name="Brown D.W."/>
            <person name="Sharon A."/>
            <person name="Idan Y."/>
            <person name="Oren-Young L."/>
            <person name="Sieber C.M."/>
            <person name="Novak O."/>
            <person name="Pencik A."/>
            <person name="Tarkowska D."/>
            <person name="Hromadova K."/>
            <person name="Freeman S."/>
            <person name="Maymon M."/>
            <person name="Elazar M."/>
            <person name="Youssef S.A."/>
            <person name="El-Shabrawy E.S.M."/>
            <person name="Shalaby A.B.A."/>
            <person name="Houterman P."/>
            <person name="Brock N.L."/>
            <person name="Burkhardt I."/>
            <person name="Tsavkelova E.A."/>
            <person name="Dickschat J.S."/>
            <person name="Galuszka P."/>
            <person name="Gueldener U."/>
            <person name="Tudzynski B."/>
        </authorList>
    </citation>
    <scope>NUCLEOTIDE SEQUENCE [LARGE SCALE GENOMIC DNA]</scope>
    <source>
        <strain evidence="2">MRC7560</strain>
    </source>
</reference>
<sequence>MSRELESAQQTAALAQDAETLSRLCAVDTYLNTFASPPKSATELRDYRIVLLTIDRQRPTHGRKGTQSRLVLRIPTRSPHPDSFSASRTRLETQISPKILSVGENNRSRWQSQPKKVRGGTVNCRSARNISVCHYPSSSCSTNVFVFHPLPNPNS</sequence>
<dbReference type="Proteomes" id="UP000184255">
    <property type="component" value="Unassembled WGS sequence"/>
</dbReference>
<gene>
    <name evidence="1" type="ORF">FMAN_11702</name>
</gene>
<organism evidence="1 2">
    <name type="scientific">Fusarium mangiferae</name>
    <name type="common">Mango malformation disease fungus</name>
    <dbReference type="NCBI Taxonomy" id="192010"/>
    <lineage>
        <taxon>Eukaryota</taxon>
        <taxon>Fungi</taxon>
        <taxon>Dikarya</taxon>
        <taxon>Ascomycota</taxon>
        <taxon>Pezizomycotina</taxon>
        <taxon>Sordariomycetes</taxon>
        <taxon>Hypocreomycetidae</taxon>
        <taxon>Hypocreales</taxon>
        <taxon>Nectriaceae</taxon>
        <taxon>Fusarium</taxon>
        <taxon>Fusarium fujikuroi species complex</taxon>
    </lineage>
</organism>
<evidence type="ECO:0000313" key="2">
    <source>
        <dbReference type="Proteomes" id="UP000184255"/>
    </source>
</evidence>
<dbReference type="GeneID" id="65090953"/>
<accession>A0A1L7TG72</accession>